<proteinExistence type="predicted"/>
<evidence type="ECO:0000259" key="1">
    <source>
        <dbReference type="Pfam" id="PF05598"/>
    </source>
</evidence>
<comment type="caution">
    <text evidence="3">The sequence shown here is derived from an EMBL/GenBank/DDBJ whole genome shotgun (WGS) entry which is preliminary data.</text>
</comment>
<dbReference type="InterPro" id="IPR008490">
    <property type="entry name" value="Transposase_InsH_N"/>
</dbReference>
<dbReference type="Proteomes" id="UP001501009">
    <property type="component" value="Unassembled WGS sequence"/>
</dbReference>
<dbReference type="NCBIfam" id="NF033551">
    <property type="entry name" value="transpos_IS1182"/>
    <property type="match status" value="1"/>
</dbReference>
<sequence>MTGGTWGREREVIEVSLRPRLPGEVPAQTAEVARLAFPKGCLCMRIREALGPLFADQDFVDLFPQRGQPAWPPHQLAIVSVLQFVEGLSDRQAAAALRGRIDWKFLLGLDLTDPGFDHSVLSEFRDRLVADRAPRRLLDLVLDRLQEAGLLVRPGGQRTDSTHVLATVRRLNRLENTAEHLRAALNALAAAAGDWLQRTVPADWFDRYQRRIEDYRLPRGEGPRRQYMEHTGEDCIRLLTAINDPHAPSWLPQIPAVEALRLCWIQEFFIAQDRVRMRDPKDMPPSRDRIESPYDGEARYCIKNATEWSGYKVHLTETCDAHSPHLITHVVTTEATVTDVEVTETIHGALEQSGLLAGEHFVDRGYVNAKLLATSAGSHGVELTGPIRHDITWQGKAGEGFAIDGFLIDWDTRTAVCPQGHRSVRWKPHRQQRPGYWQSNVFFDRHDCAACPVRSKCTRSKTEPRKLALAPREEHDAIRARRQLQETDQWRRHYATRAGVEGTIAQGLRRCGLRRSRYIGLTKTRLQHVLTAAALNLIRTDAWLTGTPFASTRTSRFSRLRPA</sequence>
<dbReference type="EMBL" id="BAABDE010000007">
    <property type="protein sequence ID" value="GAA3783766.1"/>
    <property type="molecule type" value="Genomic_DNA"/>
</dbReference>
<reference evidence="4" key="1">
    <citation type="journal article" date="2019" name="Int. J. Syst. Evol. Microbiol.">
        <title>The Global Catalogue of Microorganisms (GCM) 10K type strain sequencing project: providing services to taxonomists for standard genome sequencing and annotation.</title>
        <authorList>
            <consortium name="The Broad Institute Genomics Platform"/>
            <consortium name="The Broad Institute Genome Sequencing Center for Infectious Disease"/>
            <person name="Wu L."/>
            <person name="Ma J."/>
        </authorList>
    </citation>
    <scope>NUCLEOTIDE SEQUENCE [LARGE SCALE GENOMIC DNA]</scope>
    <source>
        <strain evidence="4">JCM 17138</strain>
    </source>
</reference>
<feature type="domain" description="Transposase DDE" evidence="2">
    <location>
        <begin position="416"/>
        <end position="539"/>
    </location>
</feature>
<evidence type="ECO:0000313" key="3">
    <source>
        <dbReference type="EMBL" id="GAA3783766.1"/>
    </source>
</evidence>
<name>A0ABP7H503_9ACTN</name>
<feature type="domain" description="Transposase InsH N-terminal" evidence="1">
    <location>
        <begin position="38"/>
        <end position="127"/>
    </location>
</feature>
<dbReference type="Pfam" id="PF13751">
    <property type="entry name" value="DDE_Tnp_1_6"/>
    <property type="match status" value="1"/>
</dbReference>
<keyword evidence="4" id="KW-1185">Reference proteome</keyword>
<organism evidence="3 4">
    <name type="scientific">Streptomyces coacervatus</name>
    <dbReference type="NCBI Taxonomy" id="647381"/>
    <lineage>
        <taxon>Bacteria</taxon>
        <taxon>Bacillati</taxon>
        <taxon>Actinomycetota</taxon>
        <taxon>Actinomycetes</taxon>
        <taxon>Kitasatosporales</taxon>
        <taxon>Streptomycetaceae</taxon>
        <taxon>Streptomyces</taxon>
    </lineage>
</organism>
<evidence type="ECO:0000313" key="4">
    <source>
        <dbReference type="Proteomes" id="UP001501009"/>
    </source>
</evidence>
<accession>A0ABP7H503</accession>
<protein>
    <recommendedName>
        <fullName evidence="5">Transposase</fullName>
    </recommendedName>
</protein>
<dbReference type="InterPro" id="IPR047629">
    <property type="entry name" value="IS1182_transpos"/>
</dbReference>
<evidence type="ECO:0000259" key="2">
    <source>
        <dbReference type="Pfam" id="PF13751"/>
    </source>
</evidence>
<evidence type="ECO:0008006" key="5">
    <source>
        <dbReference type="Google" id="ProtNLM"/>
    </source>
</evidence>
<dbReference type="PANTHER" id="PTHR35604:SF2">
    <property type="entry name" value="TRANSPOSASE INSH FOR INSERTION SEQUENCE ELEMENT IS5A-RELATED"/>
    <property type="match status" value="1"/>
</dbReference>
<gene>
    <name evidence="3" type="ORF">GCM10022403_018050</name>
</gene>
<dbReference type="InterPro" id="IPR025668">
    <property type="entry name" value="Tnp_DDE_dom"/>
</dbReference>
<dbReference type="Pfam" id="PF05598">
    <property type="entry name" value="DUF772"/>
    <property type="match status" value="1"/>
</dbReference>
<dbReference type="PANTHER" id="PTHR35604">
    <property type="entry name" value="TRANSPOSASE INSH FOR INSERTION SEQUENCE ELEMENT IS5A-RELATED"/>
    <property type="match status" value="1"/>
</dbReference>